<proteinExistence type="predicted"/>
<name>A0ACC0DA35_9PEZI</name>
<accession>A0ACC0DA35</accession>
<keyword evidence="2" id="KW-1185">Reference proteome</keyword>
<gene>
    <name evidence="1" type="ORF">F4821DRAFT_230511</name>
</gene>
<evidence type="ECO:0000313" key="1">
    <source>
        <dbReference type="EMBL" id="KAI6089608.1"/>
    </source>
</evidence>
<organism evidence="1 2">
    <name type="scientific">Hypoxylon rubiginosum</name>
    <dbReference type="NCBI Taxonomy" id="110542"/>
    <lineage>
        <taxon>Eukaryota</taxon>
        <taxon>Fungi</taxon>
        <taxon>Dikarya</taxon>
        <taxon>Ascomycota</taxon>
        <taxon>Pezizomycotina</taxon>
        <taxon>Sordariomycetes</taxon>
        <taxon>Xylariomycetidae</taxon>
        <taxon>Xylariales</taxon>
        <taxon>Hypoxylaceae</taxon>
        <taxon>Hypoxylon</taxon>
    </lineage>
</organism>
<sequence>MTQFPQATLGDKITIQSAFRFALRPISRYLHENARVLSPGMWLAVAYLSAGSVGVFAEKNLSDITSRGPAIESEPNPLLSRFHIYWRRGCFFNIPSFLLLHVVYHRLHPKLQAMNGTQKATRKPRLTLFVFIFLSHQFTSWILWWRKQPALVNINILKPLS</sequence>
<evidence type="ECO:0000313" key="2">
    <source>
        <dbReference type="Proteomes" id="UP001497680"/>
    </source>
</evidence>
<reference evidence="1 2" key="1">
    <citation type="journal article" date="2022" name="New Phytol.">
        <title>Ecological generalism drives hyperdiversity of secondary metabolite gene clusters in xylarialean endophytes.</title>
        <authorList>
            <person name="Franco M.E.E."/>
            <person name="Wisecaver J.H."/>
            <person name="Arnold A.E."/>
            <person name="Ju Y.M."/>
            <person name="Slot J.C."/>
            <person name="Ahrendt S."/>
            <person name="Moore L.P."/>
            <person name="Eastman K.E."/>
            <person name="Scott K."/>
            <person name="Konkel Z."/>
            <person name="Mondo S.J."/>
            <person name="Kuo A."/>
            <person name="Hayes R.D."/>
            <person name="Haridas S."/>
            <person name="Andreopoulos B."/>
            <person name="Riley R."/>
            <person name="LaButti K."/>
            <person name="Pangilinan J."/>
            <person name="Lipzen A."/>
            <person name="Amirebrahimi M."/>
            <person name="Yan J."/>
            <person name="Adam C."/>
            <person name="Keymanesh K."/>
            <person name="Ng V."/>
            <person name="Louie K."/>
            <person name="Northen T."/>
            <person name="Drula E."/>
            <person name="Henrissat B."/>
            <person name="Hsieh H.M."/>
            <person name="Youens-Clark K."/>
            <person name="Lutzoni F."/>
            <person name="Miadlikowska J."/>
            <person name="Eastwood D.C."/>
            <person name="Hamelin R.C."/>
            <person name="Grigoriev I.V."/>
            <person name="U'Ren J.M."/>
        </authorList>
    </citation>
    <scope>NUCLEOTIDE SEQUENCE [LARGE SCALE GENOMIC DNA]</scope>
    <source>
        <strain evidence="1 2">ER1909</strain>
    </source>
</reference>
<comment type="caution">
    <text evidence="1">The sequence shown here is derived from an EMBL/GenBank/DDBJ whole genome shotgun (WGS) entry which is preliminary data.</text>
</comment>
<dbReference type="EMBL" id="MU394294">
    <property type="protein sequence ID" value="KAI6089608.1"/>
    <property type="molecule type" value="Genomic_DNA"/>
</dbReference>
<protein>
    <submittedName>
        <fullName evidence="1">Uncharacterized protein</fullName>
    </submittedName>
</protein>
<dbReference type="Proteomes" id="UP001497680">
    <property type="component" value="Unassembled WGS sequence"/>
</dbReference>